<dbReference type="Proteomes" id="UP001153714">
    <property type="component" value="Chromosome 1"/>
</dbReference>
<keyword evidence="2" id="KW-1185">Reference proteome</keyword>
<gene>
    <name evidence="1" type="ORF">DIATSA_LOCUS43</name>
</gene>
<reference evidence="1" key="2">
    <citation type="submission" date="2022-10" db="EMBL/GenBank/DDBJ databases">
        <authorList>
            <consortium name="ENA_rothamsted_submissions"/>
            <consortium name="culmorum"/>
            <person name="King R."/>
        </authorList>
    </citation>
    <scope>NUCLEOTIDE SEQUENCE</scope>
</reference>
<reference evidence="1" key="1">
    <citation type="submission" date="2021-12" db="EMBL/GenBank/DDBJ databases">
        <authorList>
            <person name="King R."/>
        </authorList>
    </citation>
    <scope>NUCLEOTIDE SEQUENCE</scope>
</reference>
<sequence length="212" mass="23986">MTTGPSPSSLAPATVILAAASECKSPKYLYPTRDVSKVNKHRLSFVTSFKVELVAEDKMTNLTGSRGCLTEKSPALMLLRRKVPDIITEIPLRGLGIDWKGEDVLTLHEECFTAGWHFFYKDDKIYPIHKFLLQRHLRVQFVNIVKMSEWCEALTIKFQKAVAAFGFMGLFDKTSSRHDDGTRRAVDQLHRLIQRLPPLSLTVPLSLHGVHL</sequence>
<name>A0A9N9QSL0_9NEOP</name>
<dbReference type="AlphaFoldDB" id="A0A9N9QSL0"/>
<dbReference type="OrthoDB" id="7258147at2759"/>
<organism evidence="1 2">
    <name type="scientific">Diatraea saccharalis</name>
    <name type="common">sugarcane borer</name>
    <dbReference type="NCBI Taxonomy" id="40085"/>
    <lineage>
        <taxon>Eukaryota</taxon>
        <taxon>Metazoa</taxon>
        <taxon>Ecdysozoa</taxon>
        <taxon>Arthropoda</taxon>
        <taxon>Hexapoda</taxon>
        <taxon>Insecta</taxon>
        <taxon>Pterygota</taxon>
        <taxon>Neoptera</taxon>
        <taxon>Endopterygota</taxon>
        <taxon>Lepidoptera</taxon>
        <taxon>Glossata</taxon>
        <taxon>Ditrysia</taxon>
        <taxon>Pyraloidea</taxon>
        <taxon>Crambidae</taxon>
        <taxon>Crambinae</taxon>
        <taxon>Diatraea</taxon>
    </lineage>
</organism>
<evidence type="ECO:0000313" key="1">
    <source>
        <dbReference type="EMBL" id="CAG9781718.1"/>
    </source>
</evidence>
<dbReference type="EMBL" id="OU893332">
    <property type="protein sequence ID" value="CAG9781718.1"/>
    <property type="molecule type" value="Genomic_DNA"/>
</dbReference>
<protein>
    <submittedName>
        <fullName evidence="1">Uncharacterized protein</fullName>
    </submittedName>
</protein>
<evidence type="ECO:0000313" key="2">
    <source>
        <dbReference type="Proteomes" id="UP001153714"/>
    </source>
</evidence>
<accession>A0A9N9QSL0</accession>
<proteinExistence type="predicted"/>